<accession>A7IT85</accession>
<evidence type="ECO:0000313" key="1">
    <source>
        <dbReference type="EMBL" id="ABT13559.1"/>
    </source>
</evidence>
<gene>
    <name evidence="1" type="primary">M005L</name>
    <name evidence="1" type="ORF">MT325_M005L</name>
</gene>
<evidence type="ECO:0000313" key="2">
    <source>
        <dbReference type="Proteomes" id="UP000246715"/>
    </source>
</evidence>
<reference evidence="1 2" key="1">
    <citation type="journal article" date="2007" name="Virology">
        <title>Sequence and annotation of the 314-kb MT325 and the 321-kb FR483 viruses that infect Chlorella Pbi.</title>
        <authorList>
            <person name="Fitzgerald L.A."/>
            <person name="Graves M.V."/>
            <person name="Li X."/>
            <person name="Feldblyum T."/>
            <person name="Hartigan J."/>
            <person name="Van Etten J.L."/>
        </authorList>
    </citation>
    <scope>NUCLEOTIDE SEQUENCE [LARGE SCALE GENOMIC DNA]</scope>
    <source>
        <strain evidence="1 2">MT325</strain>
    </source>
</reference>
<proteinExistence type="predicted"/>
<organism evidence="1 2">
    <name type="scientific">Paramecium bursaria Chlorella virus MT325</name>
    <name type="common">PBCV-MT325</name>
    <dbReference type="NCBI Taxonomy" id="346932"/>
    <lineage>
        <taxon>Viruses</taxon>
        <taxon>Varidnaviria</taxon>
        <taxon>Bamfordvirae</taxon>
        <taxon>Nucleocytoviricota</taxon>
        <taxon>Megaviricetes</taxon>
        <taxon>Algavirales</taxon>
        <taxon>Phycodnaviridae</taxon>
        <taxon>Chlorovirus</taxon>
        <taxon>Chlorovirus conductrix</taxon>
        <taxon>Paramecium bursaria Chlorella virus A1</taxon>
    </lineage>
</organism>
<sequence length="180" mass="20422">MDFSHITERIQKLKTTVQNAQGSVPKERAEKIIEEADINKSKYTKNVLTRETFEDILEGYAKCPVEKLEVGDFIRYKQNKGGKIRYIWGGLLLHKNPAYLRVKNVKNGITWSVQLQNPDVQHVFYAKKKQKLEEGGTYVNIDTASSAGLLATIIERGDVEMLEKAAKLARRAAIDNSLGW</sequence>
<name>A7IT85_PBCVM</name>
<organismHost>
    <name type="scientific">Paramecium bursaria</name>
    <dbReference type="NCBI Taxonomy" id="74790"/>
</organismHost>
<dbReference type="Proteomes" id="UP000246715">
    <property type="component" value="Segment"/>
</dbReference>
<dbReference type="EMBL" id="DQ491001">
    <property type="protein sequence ID" value="ABT13559.1"/>
    <property type="molecule type" value="Genomic_DNA"/>
</dbReference>
<protein>
    <submittedName>
        <fullName evidence="1">Uncharacterized protein M005L</fullName>
    </submittedName>
</protein>